<dbReference type="SUPFAM" id="SSF64210">
    <property type="entry name" value="Head-to-tail joining protein W, gpW"/>
    <property type="match status" value="1"/>
</dbReference>
<sequence length="81" mass="9182">MSGTLPEVDLEVVRARLAQAESARHQLLTGTKVVQVVLADGRQVRYSDSDRAALDQYIEELRRQLGYAPMRRRRAIGLRFG</sequence>
<dbReference type="Gene3D" id="3.30.1580.10">
    <property type="entry name" value="Head-to-tail joining protein W"/>
    <property type="match status" value="1"/>
</dbReference>
<evidence type="ECO:0008006" key="3">
    <source>
        <dbReference type="Google" id="ProtNLM"/>
    </source>
</evidence>
<reference evidence="2" key="1">
    <citation type="journal article" date="2021" name="Syst. Appl. Microbiol.">
        <title>Roseomonas hellenica sp. nov., isolated from roots of wild-growing Alkanna tinctoria.</title>
        <authorList>
            <person name="Rat A."/>
            <person name="Naranjo H.D."/>
            <person name="Lebbe L."/>
            <person name="Cnockaert M."/>
            <person name="Krigas N."/>
            <person name="Grigoriadou K."/>
            <person name="Maloupa E."/>
            <person name="Willems A."/>
        </authorList>
    </citation>
    <scope>NUCLEOTIDE SEQUENCE [LARGE SCALE GENOMIC DNA]</scope>
    <source>
        <strain evidence="2">LMG 31159</strain>
    </source>
</reference>
<dbReference type="Proteomes" id="UP000698752">
    <property type="component" value="Unassembled WGS sequence"/>
</dbReference>
<accession>A0ABS5EET1</accession>
<name>A0ABS5EET1_9PROT</name>
<dbReference type="Pfam" id="PF02831">
    <property type="entry name" value="gpW"/>
    <property type="match status" value="1"/>
</dbReference>
<protein>
    <recommendedName>
        <fullName evidence="3">Phage tail protein</fullName>
    </recommendedName>
</protein>
<comment type="caution">
    <text evidence="1">The sequence shown here is derived from an EMBL/GenBank/DDBJ whole genome shotgun (WGS) entry which is preliminary data.</text>
</comment>
<keyword evidence="2" id="KW-1185">Reference proteome</keyword>
<organism evidence="1 2">
    <name type="scientific">Neoroseomonas terrae</name>
    <dbReference type="NCBI Taxonomy" id="424799"/>
    <lineage>
        <taxon>Bacteria</taxon>
        <taxon>Pseudomonadati</taxon>
        <taxon>Pseudomonadota</taxon>
        <taxon>Alphaproteobacteria</taxon>
        <taxon>Acetobacterales</taxon>
        <taxon>Acetobacteraceae</taxon>
        <taxon>Neoroseomonas</taxon>
    </lineage>
</organism>
<proteinExistence type="predicted"/>
<dbReference type="InterPro" id="IPR004174">
    <property type="entry name" value="GpW"/>
</dbReference>
<dbReference type="InterPro" id="IPR036626">
    <property type="entry name" value="GpW_sf"/>
</dbReference>
<evidence type="ECO:0000313" key="1">
    <source>
        <dbReference type="EMBL" id="MBR0649523.1"/>
    </source>
</evidence>
<gene>
    <name evidence="1" type="ORF">GXW78_07620</name>
</gene>
<dbReference type="RefSeq" id="WP_211867542.1">
    <property type="nucleotide sequence ID" value="NZ_JAAEDI010000006.1"/>
</dbReference>
<dbReference type="EMBL" id="JAAEDI010000006">
    <property type="protein sequence ID" value="MBR0649523.1"/>
    <property type="molecule type" value="Genomic_DNA"/>
</dbReference>
<evidence type="ECO:0000313" key="2">
    <source>
        <dbReference type="Proteomes" id="UP000698752"/>
    </source>
</evidence>